<sequence>MGGIPAQPAYSILIDHVQNADFLNFPAYCVWLMVLAFITGLAIGAFLSISMGPVVFALIKQSVNNGLKSGVLFALGVSFSDTSFVLLGNLASQYILMLESFKRQIGIGGGILLLIMGIHAIFFRKPSLGSGDEEMPPLGKKDYLKSWLAGLLMNTLNPAVVLFWIPTIAGLTVKFPNPDERVVLYVTCLGFVLTTDLIKATLADKIRHKLTLRKVILLNRISGTIICCFGLFLIYKVIFEVGNMAVH</sequence>
<evidence type="ECO:0000313" key="7">
    <source>
        <dbReference type="EMBL" id="SFV32582.1"/>
    </source>
</evidence>
<dbReference type="PANTHER" id="PTHR30086">
    <property type="entry name" value="ARGININE EXPORTER PROTEIN ARGO"/>
    <property type="match status" value="1"/>
</dbReference>
<keyword evidence="2" id="KW-1003">Cell membrane</keyword>
<dbReference type="Proteomes" id="UP000199537">
    <property type="component" value="Unassembled WGS sequence"/>
</dbReference>
<dbReference type="STRING" id="1393122.SAMN05660895_1390"/>
<gene>
    <name evidence="7" type="ORF">SAMN05660895_1390</name>
</gene>
<feature type="transmembrane region" description="Helical" evidence="6">
    <location>
        <begin position="144"/>
        <end position="170"/>
    </location>
</feature>
<protein>
    <submittedName>
        <fullName evidence="7">Threonine/homoserine/homoserine lactone efflux protein</fullName>
    </submittedName>
</protein>
<evidence type="ECO:0000256" key="5">
    <source>
        <dbReference type="ARBA" id="ARBA00023136"/>
    </source>
</evidence>
<name>A0A1I7ND47_9BACT</name>
<keyword evidence="3 6" id="KW-0812">Transmembrane</keyword>
<feature type="transmembrane region" description="Helical" evidence="6">
    <location>
        <begin position="215"/>
        <end position="238"/>
    </location>
</feature>
<evidence type="ECO:0000256" key="6">
    <source>
        <dbReference type="SAM" id="Phobius"/>
    </source>
</evidence>
<proteinExistence type="predicted"/>
<reference evidence="8" key="1">
    <citation type="submission" date="2016-10" db="EMBL/GenBank/DDBJ databases">
        <authorList>
            <person name="Varghese N."/>
            <person name="Submissions S."/>
        </authorList>
    </citation>
    <scope>NUCLEOTIDE SEQUENCE [LARGE SCALE GENOMIC DNA]</scope>
    <source>
        <strain evidence="8">DSM 14807</strain>
    </source>
</reference>
<dbReference type="GO" id="GO:0005886">
    <property type="term" value="C:plasma membrane"/>
    <property type="evidence" value="ECO:0007669"/>
    <property type="project" value="UniProtKB-SubCell"/>
</dbReference>
<dbReference type="OrthoDB" id="679767at2"/>
<keyword evidence="8" id="KW-1185">Reference proteome</keyword>
<evidence type="ECO:0000313" key="8">
    <source>
        <dbReference type="Proteomes" id="UP000199537"/>
    </source>
</evidence>
<comment type="subcellular location">
    <subcellularLocation>
        <location evidence="1">Cell membrane</location>
        <topology evidence="1">Multi-pass membrane protein</topology>
    </subcellularLocation>
</comment>
<dbReference type="AlphaFoldDB" id="A0A1I7ND47"/>
<evidence type="ECO:0000256" key="2">
    <source>
        <dbReference type="ARBA" id="ARBA00022475"/>
    </source>
</evidence>
<dbReference type="EMBL" id="FPCJ01000001">
    <property type="protein sequence ID" value="SFV32582.1"/>
    <property type="molecule type" value="Genomic_DNA"/>
</dbReference>
<dbReference type="RefSeq" id="WP_092459249.1">
    <property type="nucleotide sequence ID" value="NZ_FPCJ01000001.1"/>
</dbReference>
<dbReference type="InterPro" id="IPR001123">
    <property type="entry name" value="LeuE-type"/>
</dbReference>
<dbReference type="PANTHER" id="PTHR30086:SF20">
    <property type="entry name" value="ARGININE EXPORTER PROTEIN ARGO-RELATED"/>
    <property type="match status" value="1"/>
</dbReference>
<organism evidence="7 8">
    <name type="scientific">Thermoflavifilum thermophilum</name>
    <dbReference type="NCBI Taxonomy" id="1393122"/>
    <lineage>
        <taxon>Bacteria</taxon>
        <taxon>Pseudomonadati</taxon>
        <taxon>Bacteroidota</taxon>
        <taxon>Chitinophagia</taxon>
        <taxon>Chitinophagales</taxon>
        <taxon>Chitinophagaceae</taxon>
        <taxon>Thermoflavifilum</taxon>
    </lineage>
</organism>
<feature type="transmembrane region" description="Helical" evidence="6">
    <location>
        <begin position="30"/>
        <end position="59"/>
    </location>
</feature>
<dbReference type="Pfam" id="PF01810">
    <property type="entry name" value="LysE"/>
    <property type="match status" value="1"/>
</dbReference>
<dbReference type="GO" id="GO:0015171">
    <property type="term" value="F:amino acid transmembrane transporter activity"/>
    <property type="evidence" value="ECO:0007669"/>
    <property type="project" value="TreeGrafter"/>
</dbReference>
<evidence type="ECO:0000256" key="4">
    <source>
        <dbReference type="ARBA" id="ARBA00022989"/>
    </source>
</evidence>
<feature type="transmembrane region" description="Helical" evidence="6">
    <location>
        <begin position="182"/>
        <end position="203"/>
    </location>
</feature>
<feature type="transmembrane region" description="Helical" evidence="6">
    <location>
        <begin position="104"/>
        <end position="123"/>
    </location>
</feature>
<feature type="transmembrane region" description="Helical" evidence="6">
    <location>
        <begin position="71"/>
        <end position="92"/>
    </location>
</feature>
<keyword evidence="5 6" id="KW-0472">Membrane</keyword>
<evidence type="ECO:0000256" key="3">
    <source>
        <dbReference type="ARBA" id="ARBA00022692"/>
    </source>
</evidence>
<evidence type="ECO:0000256" key="1">
    <source>
        <dbReference type="ARBA" id="ARBA00004651"/>
    </source>
</evidence>
<accession>A0A1I7ND47</accession>
<keyword evidence="4 6" id="KW-1133">Transmembrane helix</keyword>